<dbReference type="RefSeq" id="WP_027825425.1">
    <property type="nucleotide sequence ID" value="NZ_AZFB01000003.1"/>
</dbReference>
<reference evidence="2 3" key="1">
    <citation type="journal article" date="2015" name="Genome Announc.">
        <title>Expanding the biotechnology potential of lactobacilli through comparative genomics of 213 strains and associated genera.</title>
        <authorList>
            <person name="Sun Z."/>
            <person name="Harris H.M."/>
            <person name="McCann A."/>
            <person name="Guo C."/>
            <person name="Argimon S."/>
            <person name="Zhang W."/>
            <person name="Yang X."/>
            <person name="Jeffery I.B."/>
            <person name="Cooney J.C."/>
            <person name="Kagawa T.F."/>
            <person name="Liu W."/>
            <person name="Song Y."/>
            <person name="Salvetti E."/>
            <person name="Wrobel A."/>
            <person name="Rasinkangas P."/>
            <person name="Parkhill J."/>
            <person name="Rea M.C."/>
            <person name="O'Sullivan O."/>
            <person name="Ritari J."/>
            <person name="Douillard F.P."/>
            <person name="Paul Ross R."/>
            <person name="Yang R."/>
            <person name="Briner A.E."/>
            <person name="Felis G.E."/>
            <person name="de Vos W.M."/>
            <person name="Barrangou R."/>
            <person name="Klaenhammer T.R."/>
            <person name="Caufield P.W."/>
            <person name="Cui Y."/>
            <person name="Zhang H."/>
            <person name="O'Toole P.W."/>
        </authorList>
    </citation>
    <scope>NUCLEOTIDE SEQUENCE [LARGE SCALE GENOMIC DNA]</scope>
    <source>
        <strain evidence="2 3">DSM 15354</strain>
    </source>
</reference>
<proteinExistence type="predicted"/>
<dbReference type="EMBL" id="AZFB01000003">
    <property type="protein sequence ID" value="KRL63444.1"/>
    <property type="molecule type" value="Genomic_DNA"/>
</dbReference>
<keyword evidence="1" id="KW-0472">Membrane</keyword>
<feature type="transmembrane region" description="Helical" evidence="1">
    <location>
        <begin position="6"/>
        <end position="26"/>
    </location>
</feature>
<dbReference type="NCBIfam" id="TIGR02327">
    <property type="entry name" value="int_mem_ywzB"/>
    <property type="match status" value="1"/>
</dbReference>
<keyword evidence="1" id="KW-0812">Transmembrane</keyword>
<dbReference type="STRING" id="1122152.GCA_000425905_00120"/>
<keyword evidence="3" id="KW-1185">Reference proteome</keyword>
<dbReference type="AlphaFoldDB" id="A0A0R1S7D6"/>
<sequence length="76" mass="8623">MQQVGVHALLALVIYFLMIALAFRAVRALDISKFLKIKGIFEAQILYNFISIALGYLVAQFIISFMDYSTTLTNLF</sequence>
<evidence type="ECO:0000313" key="2">
    <source>
        <dbReference type="EMBL" id="KRL63444.1"/>
    </source>
</evidence>
<keyword evidence="1" id="KW-1133">Transmembrane helix</keyword>
<evidence type="ECO:0008006" key="4">
    <source>
        <dbReference type="Google" id="ProtNLM"/>
    </source>
</evidence>
<evidence type="ECO:0000256" key="1">
    <source>
        <dbReference type="SAM" id="Phobius"/>
    </source>
</evidence>
<dbReference type="Proteomes" id="UP000051931">
    <property type="component" value="Unassembled WGS sequence"/>
</dbReference>
<accession>A0A0R1S7D6</accession>
<evidence type="ECO:0000313" key="3">
    <source>
        <dbReference type="Proteomes" id="UP000051931"/>
    </source>
</evidence>
<feature type="transmembrane region" description="Helical" evidence="1">
    <location>
        <begin position="46"/>
        <end position="66"/>
    </location>
</feature>
<organism evidence="2 3">
    <name type="scientific">Lactobacillus psittaci DSM 15354</name>
    <dbReference type="NCBI Taxonomy" id="1122152"/>
    <lineage>
        <taxon>Bacteria</taxon>
        <taxon>Bacillati</taxon>
        <taxon>Bacillota</taxon>
        <taxon>Bacilli</taxon>
        <taxon>Lactobacillales</taxon>
        <taxon>Lactobacillaceae</taxon>
        <taxon>Lactobacillus</taxon>
    </lineage>
</organism>
<dbReference type="Pfam" id="PF06612">
    <property type="entry name" value="DUF1146"/>
    <property type="match status" value="1"/>
</dbReference>
<comment type="caution">
    <text evidence="2">The sequence shown here is derived from an EMBL/GenBank/DDBJ whole genome shotgun (WGS) entry which is preliminary data.</text>
</comment>
<protein>
    <recommendedName>
        <fullName evidence="4">DUF1146 domain-containing protein</fullName>
    </recommendedName>
</protein>
<dbReference type="InterPro" id="IPR009526">
    <property type="entry name" value="DUF1146"/>
</dbReference>
<name>A0A0R1S7D6_9LACO</name>
<dbReference type="PATRIC" id="fig|1122152.4.peg.697"/>
<dbReference type="OrthoDB" id="2317538at2"/>
<gene>
    <name evidence="2" type="ORF">FC23_GL000685</name>
</gene>